<dbReference type="Proteomes" id="UP000655868">
    <property type="component" value="Unassembled WGS sequence"/>
</dbReference>
<accession>A0A934NUP2</accession>
<dbReference type="AlphaFoldDB" id="A0A934NUP2"/>
<reference evidence="1" key="1">
    <citation type="submission" date="2020-12" db="EMBL/GenBank/DDBJ databases">
        <title>Antrihabitans popcorni sp. nov. and Antrihabitans auranticaus sp. nov., isolated from a larva cave.</title>
        <authorList>
            <person name="Lee S.D."/>
            <person name="Kim I.S."/>
        </authorList>
    </citation>
    <scope>NUCLEOTIDE SEQUENCE</scope>
    <source>
        <strain evidence="1">YC3-6</strain>
    </source>
</reference>
<dbReference type="Pfam" id="PF11185">
    <property type="entry name" value="DUF2971"/>
    <property type="match status" value="1"/>
</dbReference>
<sequence>MLLLDHLPTANSLLRRAVPEMLYHYTNSDSLIQIVTSGQIWGGLPEQMNDAEEVARAFHWLNIIAGRLHLDMRQSDDRDERMHFASWAEGRTSDKDFGYLMRDSPKTYLVSLSQDGDSLSQWRAYCPRSGGYCLGLPGVLIRDAASSSGWLLAPCIYDESDVEAIMRELFEHHMTKWFSTIDPGAPFDPDNDSFTDGVTEAVRVMVEEARLVGHFIKNPTFEAECEWRLLAFDHDHDADDLRYKSGTDGVRVFLPFDFMDGHAKCFPDTPRPSVRIGPNAHPESVKFATSSLVEKLVGPGNADVFMTSSSYR</sequence>
<gene>
    <name evidence="1" type="ORF">JGU71_21640</name>
</gene>
<keyword evidence="2" id="KW-1185">Reference proteome</keyword>
<organism evidence="1 2">
    <name type="scientific">Antrihabitans stalagmiti</name>
    <dbReference type="NCBI Taxonomy" id="2799499"/>
    <lineage>
        <taxon>Bacteria</taxon>
        <taxon>Bacillati</taxon>
        <taxon>Actinomycetota</taxon>
        <taxon>Actinomycetes</taxon>
        <taxon>Mycobacteriales</taxon>
        <taxon>Nocardiaceae</taxon>
        <taxon>Antrihabitans</taxon>
    </lineage>
</organism>
<evidence type="ECO:0000313" key="2">
    <source>
        <dbReference type="Proteomes" id="UP000655868"/>
    </source>
</evidence>
<comment type="caution">
    <text evidence="1">The sequence shown here is derived from an EMBL/GenBank/DDBJ whole genome shotgun (WGS) entry which is preliminary data.</text>
</comment>
<dbReference type="InterPro" id="IPR021352">
    <property type="entry name" value="DUF2971"/>
</dbReference>
<name>A0A934NUP2_9NOCA</name>
<protein>
    <submittedName>
        <fullName evidence="1">DUF2971 domain-containing protein</fullName>
    </submittedName>
</protein>
<dbReference type="RefSeq" id="WP_199706409.1">
    <property type="nucleotide sequence ID" value="NZ_JAEMNV010000007.1"/>
</dbReference>
<proteinExistence type="predicted"/>
<evidence type="ECO:0000313" key="1">
    <source>
        <dbReference type="EMBL" id="MBJ8341495.1"/>
    </source>
</evidence>
<dbReference type="EMBL" id="JAEMNV010000007">
    <property type="protein sequence ID" value="MBJ8341495.1"/>
    <property type="molecule type" value="Genomic_DNA"/>
</dbReference>